<dbReference type="GO" id="GO:0016309">
    <property type="term" value="F:1-phosphatidylinositol-5-phosphate 4-kinase activity"/>
    <property type="evidence" value="ECO:0007669"/>
    <property type="project" value="UniProtKB-EC"/>
</dbReference>
<reference evidence="19" key="1">
    <citation type="submission" date="2025-08" db="UniProtKB">
        <authorList>
            <consortium name="Ensembl"/>
        </authorList>
    </citation>
    <scope>IDENTIFICATION</scope>
</reference>
<dbReference type="FunFam" id="3.30.810.10:FF:000003">
    <property type="entry name" value="Phosphatidylinositol 5-phosphate 4-kinase type-2 beta"/>
    <property type="match status" value="1"/>
</dbReference>
<dbReference type="InterPro" id="IPR027483">
    <property type="entry name" value="PInositol-4-P-4/5-kinase_C_sf"/>
</dbReference>
<comment type="subcellular location">
    <subcellularLocation>
        <location evidence="2">Cytoplasm</location>
    </subcellularLocation>
    <subcellularLocation>
        <location evidence="1">Endoplasmic reticulum</location>
    </subcellularLocation>
</comment>
<dbReference type="FunFam" id="3.30.800.10:FF:000002">
    <property type="entry name" value="Phosphatidylinositol 5-phosphate 4-kinase type-2 beta"/>
    <property type="match status" value="1"/>
</dbReference>
<dbReference type="GO" id="GO:0005783">
    <property type="term" value="C:endoplasmic reticulum"/>
    <property type="evidence" value="ECO:0007669"/>
    <property type="project" value="UniProtKB-SubCell"/>
</dbReference>
<dbReference type="OMA" id="CRCHTCP"/>
<dbReference type="Gene3D" id="3.30.810.10">
    <property type="entry name" value="2-Layer Sandwich"/>
    <property type="match status" value="1"/>
</dbReference>
<evidence type="ECO:0000256" key="15">
    <source>
        <dbReference type="ARBA" id="ARBA00041993"/>
    </source>
</evidence>
<evidence type="ECO:0000256" key="1">
    <source>
        <dbReference type="ARBA" id="ARBA00004240"/>
    </source>
</evidence>
<keyword evidence="6 16" id="KW-0418">Kinase</keyword>
<dbReference type="GeneTree" id="ENSGT00940000156890"/>
<gene>
    <name evidence="19" type="primary">PIP4K2C</name>
    <name evidence="19" type="synonym">LOC115165548</name>
</gene>
<evidence type="ECO:0000256" key="11">
    <source>
        <dbReference type="ARBA" id="ARBA00036698"/>
    </source>
</evidence>
<evidence type="ECO:0000256" key="17">
    <source>
        <dbReference type="SAM" id="MobiDB-lite"/>
    </source>
</evidence>
<dbReference type="SMART" id="SM00330">
    <property type="entry name" value="PIPKc"/>
    <property type="match status" value="1"/>
</dbReference>
<dbReference type="GO" id="GO:0005524">
    <property type="term" value="F:ATP binding"/>
    <property type="evidence" value="ECO:0007669"/>
    <property type="project" value="UniProtKB-UniRule"/>
</dbReference>
<evidence type="ECO:0000256" key="3">
    <source>
        <dbReference type="ARBA" id="ARBA00022490"/>
    </source>
</evidence>
<feature type="domain" description="PIPK" evidence="18">
    <location>
        <begin position="36"/>
        <end position="445"/>
    </location>
</feature>
<dbReference type="GO" id="GO:0016308">
    <property type="term" value="F:1-phosphatidylinositol-4-phosphate 5-kinase activity"/>
    <property type="evidence" value="ECO:0007669"/>
    <property type="project" value="TreeGrafter"/>
</dbReference>
<evidence type="ECO:0000313" key="20">
    <source>
        <dbReference type="Proteomes" id="UP000472277"/>
    </source>
</evidence>
<dbReference type="PANTHER" id="PTHR23086">
    <property type="entry name" value="PHOSPHATIDYLINOSITOL-4-PHOSPHATE 5-KINASE"/>
    <property type="match status" value="1"/>
</dbReference>
<comment type="catalytic activity">
    <reaction evidence="11">
        <text>a 1,2-diacyl-sn-glycero-3-phospho-(1D-myo-inositol-5-phosphate) + ATP = a 1,2-diacyl-sn-glycero-3-phospho-(1D-myo-inositol-4,5-bisphosphate) + ADP + H(+)</text>
        <dbReference type="Rhea" id="RHEA:12280"/>
        <dbReference type="ChEBI" id="CHEBI:15378"/>
        <dbReference type="ChEBI" id="CHEBI:30616"/>
        <dbReference type="ChEBI" id="CHEBI:57795"/>
        <dbReference type="ChEBI" id="CHEBI:58456"/>
        <dbReference type="ChEBI" id="CHEBI:456216"/>
        <dbReference type="EC" id="2.7.1.149"/>
    </reaction>
    <physiologicalReaction direction="left-to-right" evidence="11">
        <dbReference type="Rhea" id="RHEA:12281"/>
    </physiologicalReaction>
</comment>
<evidence type="ECO:0000256" key="4">
    <source>
        <dbReference type="ARBA" id="ARBA00022679"/>
    </source>
</evidence>
<dbReference type="GO" id="GO:0005886">
    <property type="term" value="C:plasma membrane"/>
    <property type="evidence" value="ECO:0007669"/>
    <property type="project" value="TreeGrafter"/>
</dbReference>
<dbReference type="PROSITE" id="PS51455">
    <property type="entry name" value="PIPK"/>
    <property type="match status" value="1"/>
</dbReference>
<evidence type="ECO:0000313" key="19">
    <source>
        <dbReference type="Ensembl" id="ENSSTUP00000056861.1"/>
    </source>
</evidence>
<evidence type="ECO:0000256" key="9">
    <source>
        <dbReference type="ARBA" id="ARBA00023098"/>
    </source>
</evidence>
<keyword evidence="4 16" id="KW-0808">Transferase</keyword>
<dbReference type="InterPro" id="IPR002498">
    <property type="entry name" value="PInositol-4-P-4/5-kinase_core"/>
</dbReference>
<feature type="compositionally biased region" description="Acidic residues" evidence="17">
    <location>
        <begin position="322"/>
        <end position="337"/>
    </location>
</feature>
<comment type="catalytic activity">
    <reaction evidence="10">
        <text>1,2-dihexadecanoyl-sn-glycero-3-phospho-(1D-myo-inositol-5-phosphate) + ATP = 1,2-dihexadecanoyl-sn-glycero-3-phospho-(1D-myo-inositol-4,5-bisphosphate) + ADP + H(+)</text>
        <dbReference type="Rhea" id="RHEA:55992"/>
        <dbReference type="ChEBI" id="CHEBI:15378"/>
        <dbReference type="ChEBI" id="CHEBI:30616"/>
        <dbReference type="ChEBI" id="CHEBI:83423"/>
        <dbReference type="ChEBI" id="CHEBI:84968"/>
        <dbReference type="ChEBI" id="CHEBI:456216"/>
    </reaction>
    <physiologicalReaction direction="left-to-right" evidence="10">
        <dbReference type="Rhea" id="RHEA:55993"/>
    </physiologicalReaction>
</comment>
<evidence type="ECO:0000256" key="10">
    <source>
        <dbReference type="ARBA" id="ARBA00036478"/>
    </source>
</evidence>
<sequence>MASIGNAVSSPMGILAPKTKTKKKHFVQQKVKVFRASDPVLSVFMWGVNHSINDLNQVPVPVMLLPDDFKANTKIKVNNHFFNKENLPGHFKFKEYCPQVFRNLRERFGIEDLNYQVSLTRSPPVRGGDAQWEGILLTSYDRTLVIKQISTEDVADMHGILSEYHQHIVKCHGSTLLPQFLGMYRVGVENEETYLIVMRNMFSHRLVVHRKYDLKGSLVSREASDKERWNGLRCPEFSFRGHFTCLGKFSCVCFITVPQVKELPTYKDMDFRNNMQKVYVNEEQKEKVMEKLNRDVEFLVKLKIMDYSLLLGIHDLGRAEREEEEGEEPSNEEDGETENGLTQVPNACSYGTSPEGIAGYMASCKPLGPGEFDPYVDVYAIRSAPGAPQKEVYFMGLIDVLTQYDTKKKAAHAAKTVKHGAGAEISTVHPEQYAKRFRDFISNIFA</sequence>
<keyword evidence="20" id="KW-1185">Reference proteome</keyword>
<evidence type="ECO:0000259" key="18">
    <source>
        <dbReference type="PROSITE" id="PS51455"/>
    </source>
</evidence>
<keyword evidence="8 16" id="KW-0067">ATP-binding</keyword>
<keyword evidence="9" id="KW-0443">Lipid metabolism</keyword>
<evidence type="ECO:0000256" key="13">
    <source>
        <dbReference type="ARBA" id="ARBA00039039"/>
    </source>
</evidence>
<dbReference type="Ensembl" id="ENSSTUT00000059581.1">
    <property type="protein sequence ID" value="ENSSTUP00000056861.1"/>
    <property type="gene ID" value="ENSSTUG00000023931.1"/>
</dbReference>
<dbReference type="SUPFAM" id="SSF56104">
    <property type="entry name" value="SAICAR synthase-like"/>
    <property type="match status" value="2"/>
</dbReference>
<comment type="catalytic activity">
    <reaction evidence="12">
        <text>1,2-dihexadecanoyl-sn-glycero-3-phospho-(1D-myo-inositol-5-phosphate) + GTP = 1,2-dihexadecanoyl-sn-glycero-3-phospho-(1D-myo-inositol-4,5-bisphosphate) + GDP + H(+)</text>
        <dbReference type="Rhea" id="RHEA:55964"/>
        <dbReference type="ChEBI" id="CHEBI:15378"/>
        <dbReference type="ChEBI" id="CHEBI:37565"/>
        <dbReference type="ChEBI" id="CHEBI:58189"/>
        <dbReference type="ChEBI" id="CHEBI:83423"/>
        <dbReference type="ChEBI" id="CHEBI:84968"/>
    </reaction>
    <physiologicalReaction direction="left-to-right" evidence="12">
        <dbReference type="Rhea" id="RHEA:55965"/>
    </physiologicalReaction>
</comment>
<dbReference type="Gene3D" id="3.30.800.10">
    <property type="entry name" value="Phosphatidylinositol Phosphate Kinase II Beta"/>
    <property type="match status" value="1"/>
</dbReference>
<dbReference type="InterPro" id="IPR023610">
    <property type="entry name" value="PInositol-4/5-P-5/4-kinase"/>
</dbReference>
<dbReference type="GO" id="GO:0046854">
    <property type="term" value="P:phosphatidylinositol phosphate biosynthetic process"/>
    <property type="evidence" value="ECO:0007669"/>
    <property type="project" value="TreeGrafter"/>
</dbReference>
<dbReference type="Proteomes" id="UP000472277">
    <property type="component" value="Chromosome 28"/>
</dbReference>
<dbReference type="InterPro" id="IPR027484">
    <property type="entry name" value="PInositol-4-P-5-kinase_N"/>
</dbReference>
<evidence type="ECO:0000256" key="6">
    <source>
        <dbReference type="ARBA" id="ARBA00022777"/>
    </source>
</evidence>
<dbReference type="EC" id="2.7.1.149" evidence="13"/>
<evidence type="ECO:0000256" key="12">
    <source>
        <dbReference type="ARBA" id="ARBA00036950"/>
    </source>
</evidence>
<evidence type="ECO:0000256" key="2">
    <source>
        <dbReference type="ARBA" id="ARBA00004496"/>
    </source>
</evidence>
<feature type="region of interest" description="Disordered" evidence="17">
    <location>
        <begin position="319"/>
        <end position="343"/>
    </location>
</feature>
<dbReference type="PANTHER" id="PTHR23086:SF35">
    <property type="entry name" value="PHOSPHATIDYLINOSITOL 5-PHOSPHATE 4-KINASE TYPE-2 GAMMA"/>
    <property type="match status" value="1"/>
</dbReference>
<proteinExistence type="predicted"/>
<evidence type="ECO:0000256" key="14">
    <source>
        <dbReference type="ARBA" id="ARBA00039392"/>
    </source>
</evidence>
<evidence type="ECO:0000256" key="8">
    <source>
        <dbReference type="ARBA" id="ARBA00022840"/>
    </source>
</evidence>
<organism evidence="19 20">
    <name type="scientific">Salmo trutta</name>
    <name type="common">Brown trout</name>
    <dbReference type="NCBI Taxonomy" id="8032"/>
    <lineage>
        <taxon>Eukaryota</taxon>
        <taxon>Metazoa</taxon>
        <taxon>Chordata</taxon>
        <taxon>Craniata</taxon>
        <taxon>Vertebrata</taxon>
        <taxon>Euteleostomi</taxon>
        <taxon>Actinopterygii</taxon>
        <taxon>Neopterygii</taxon>
        <taxon>Teleostei</taxon>
        <taxon>Protacanthopterygii</taxon>
        <taxon>Salmoniformes</taxon>
        <taxon>Salmonidae</taxon>
        <taxon>Salmoninae</taxon>
        <taxon>Salmo</taxon>
    </lineage>
</organism>
<keyword evidence="7" id="KW-0256">Endoplasmic reticulum</keyword>
<evidence type="ECO:0000256" key="16">
    <source>
        <dbReference type="PROSITE-ProRule" id="PRU00781"/>
    </source>
</evidence>
<dbReference type="InParanoid" id="A0A674AF20"/>
<dbReference type="AlphaFoldDB" id="A0A674AF20"/>
<dbReference type="FunCoup" id="A0A674AF20">
    <property type="interactions" value="614"/>
</dbReference>
<keyword evidence="3" id="KW-0963">Cytoplasm</keyword>
<protein>
    <recommendedName>
        <fullName evidence="14">Phosphatidylinositol 5-phosphate 4-kinase type-2 gamma</fullName>
        <ecNumber evidence="13">2.7.1.149</ecNumber>
    </recommendedName>
    <alternativeName>
        <fullName evidence="15">Phosphatidylinositol 5-phosphate 4-kinase type II gamma</fullName>
    </alternativeName>
</protein>
<accession>A0A674AF20</accession>
<name>A0A674AF20_SALTR</name>
<reference evidence="19" key="2">
    <citation type="submission" date="2025-09" db="UniProtKB">
        <authorList>
            <consortium name="Ensembl"/>
        </authorList>
    </citation>
    <scope>IDENTIFICATION</scope>
</reference>
<keyword evidence="5 16" id="KW-0547">Nucleotide-binding</keyword>
<evidence type="ECO:0000256" key="5">
    <source>
        <dbReference type="ARBA" id="ARBA00022741"/>
    </source>
</evidence>
<evidence type="ECO:0000256" key="7">
    <source>
        <dbReference type="ARBA" id="ARBA00022824"/>
    </source>
</evidence>
<dbReference type="Pfam" id="PF01504">
    <property type="entry name" value="PIP5K"/>
    <property type="match status" value="1"/>
</dbReference>